<dbReference type="CDD" id="cd11642">
    <property type="entry name" value="SUMT"/>
    <property type="match status" value="1"/>
</dbReference>
<dbReference type="Proteomes" id="UP001185873">
    <property type="component" value="Unassembled WGS sequence"/>
</dbReference>
<evidence type="ECO:0000256" key="6">
    <source>
        <dbReference type="ARBA" id="ARBA00023002"/>
    </source>
</evidence>
<gene>
    <name evidence="15" type="primary">cobA</name>
    <name evidence="14" type="ORF">QYF62_00565</name>
    <name evidence="15" type="ORF">R3P82_01670</name>
</gene>
<dbReference type="Pfam" id="PF13241">
    <property type="entry name" value="NAD_binding_7"/>
    <property type="match status" value="1"/>
</dbReference>
<sequence>MIRPVNPYPVGLDLEGRRVVVIGGGSVAQRRIPVLLEAGAVVHLVSPDVTPTLQGLVDAGRIWWEPREYESGDLEGAWYVVAATRNSLVNARVAAEAEQNRTFCVRADAVTSGSAVTPAVVRRGEMLVAVLTGDRARTAEARDVVARALSDAGAEAPEVDEALRGTVALVGGGPGADDLMTVRGRRLLARADVVVADRLAPQRPLAELRADVEIVDAAKIPYGRAMAQDAINEVLVDRARAGKFVVRLKGGDPFLYGRGYEEAQACAEAGVPCTVVPGVSSALAVPALAGIPVTNRGMTHELTVVSGHLPPGHPGSLIDWDALARMRGTLVVLMGVKNSPAIAESLMAGGRSSDTPAAVIVDGSLDGQSTHRCTLGTLTDTLATHEVRPPAIVVVGDVAGLPQALSTDLRHR</sequence>
<dbReference type="NCBIfam" id="TIGR01470">
    <property type="entry name" value="cysG_Nterm"/>
    <property type="match status" value="1"/>
</dbReference>
<evidence type="ECO:0000256" key="2">
    <source>
        <dbReference type="ARBA" id="ARBA00022573"/>
    </source>
</evidence>
<dbReference type="EMBL" id="JAWLKJ010000001">
    <property type="protein sequence ID" value="MDV6297813.1"/>
    <property type="molecule type" value="Genomic_DNA"/>
</dbReference>
<feature type="domain" description="Tetrapyrrole methylase" evidence="13">
    <location>
        <begin position="166"/>
        <end position="378"/>
    </location>
</feature>
<keyword evidence="3 15" id="KW-0489">Methyltransferase</keyword>
<dbReference type="InterPro" id="IPR014777">
    <property type="entry name" value="4pyrrole_Mease_sub1"/>
</dbReference>
<dbReference type="FunFam" id="3.30.950.10:FF:000001">
    <property type="entry name" value="Siroheme synthase"/>
    <property type="match status" value="1"/>
</dbReference>
<evidence type="ECO:0000256" key="10">
    <source>
        <dbReference type="ARBA" id="ARBA00023268"/>
    </source>
</evidence>
<evidence type="ECO:0000256" key="9">
    <source>
        <dbReference type="ARBA" id="ARBA00023244"/>
    </source>
</evidence>
<reference evidence="14 16" key="1">
    <citation type="submission" date="2023-07" db="EMBL/GenBank/DDBJ databases">
        <title>Strategy for survival of the halotoleranting strain Dietzia MX2 from the Yakshinskoe mineral salts deposit.</title>
        <authorList>
            <person name="Kharitonova M.A."/>
            <person name="Kupriyanova-Ashina F.G."/>
            <person name="Shakirov T.R."/>
            <person name="Vafina M.S."/>
            <person name="Ilinskaya O.N."/>
        </authorList>
    </citation>
    <scope>NUCLEOTIDE SEQUENCE [LARGE SCALE GENOMIC DNA]</scope>
    <source>
        <strain evidence="14 16">MX2</strain>
    </source>
</reference>
<feature type="active site" description="Proton acceptor" evidence="12">
    <location>
        <position position="197"/>
    </location>
</feature>
<organism evidence="15 17">
    <name type="scientific">Dietzia maris</name>
    <dbReference type="NCBI Taxonomy" id="37915"/>
    <lineage>
        <taxon>Bacteria</taxon>
        <taxon>Bacillati</taxon>
        <taxon>Actinomycetota</taxon>
        <taxon>Actinomycetes</taxon>
        <taxon>Mycobacteriales</taxon>
        <taxon>Dietziaceae</taxon>
        <taxon>Dietzia</taxon>
    </lineage>
</organism>
<evidence type="ECO:0000256" key="4">
    <source>
        <dbReference type="ARBA" id="ARBA00022679"/>
    </source>
</evidence>
<dbReference type="InterPro" id="IPR006367">
    <property type="entry name" value="Sirohaem_synthase_N"/>
</dbReference>
<reference evidence="15" key="2">
    <citation type="submission" date="2023-10" db="EMBL/GenBank/DDBJ databases">
        <title>Development of a sustainable strategy for remediation of hydrocarbon-contaminated territories based on the waste exchange concept.</title>
        <authorList>
            <person name="Krivoruchko A."/>
        </authorList>
    </citation>
    <scope>NUCLEOTIDE SEQUENCE</scope>
    <source>
        <strain evidence="15">IEGM 1175</strain>
    </source>
</reference>
<dbReference type="InterPro" id="IPR050161">
    <property type="entry name" value="Siro_Cobalamin_biosynth"/>
</dbReference>
<evidence type="ECO:0000256" key="1">
    <source>
        <dbReference type="ARBA" id="ARBA00005010"/>
    </source>
</evidence>
<dbReference type="InterPro" id="IPR036291">
    <property type="entry name" value="NAD(P)-bd_dom_sf"/>
</dbReference>
<keyword evidence="16" id="KW-1185">Reference proteome</keyword>
<dbReference type="NCBIfam" id="NF004790">
    <property type="entry name" value="PRK06136.1"/>
    <property type="match status" value="1"/>
</dbReference>
<dbReference type="GO" id="GO:0009236">
    <property type="term" value="P:cobalamin biosynthetic process"/>
    <property type="evidence" value="ECO:0007669"/>
    <property type="project" value="UniProtKB-KW"/>
</dbReference>
<feature type="active site" description="Proton donor" evidence="12">
    <location>
        <position position="219"/>
    </location>
</feature>
<keyword evidence="7" id="KW-0520">NAD</keyword>
<dbReference type="InterPro" id="IPR000878">
    <property type="entry name" value="4pyrrol_Mease"/>
</dbReference>
<comment type="caution">
    <text evidence="15">The sequence shown here is derived from an EMBL/GenBank/DDBJ whole genome shotgun (WGS) entry which is preliminary data.</text>
</comment>
<dbReference type="GeneID" id="97417543"/>
<dbReference type="Gene3D" id="3.30.950.10">
    <property type="entry name" value="Methyltransferase, Cobalt-precorrin-4 Transmethylase, Domain 2"/>
    <property type="match status" value="1"/>
</dbReference>
<dbReference type="PANTHER" id="PTHR45790:SF3">
    <property type="entry name" value="S-ADENOSYL-L-METHIONINE-DEPENDENT UROPORPHYRINOGEN III METHYLTRANSFERASE, CHLOROPLASTIC"/>
    <property type="match status" value="1"/>
</dbReference>
<dbReference type="EMBL" id="JAUHTB010000001">
    <property type="protein sequence ID" value="MDN4504557.1"/>
    <property type="molecule type" value="Genomic_DNA"/>
</dbReference>
<dbReference type="GO" id="GO:0032259">
    <property type="term" value="P:methylation"/>
    <property type="evidence" value="ECO:0007669"/>
    <property type="project" value="UniProtKB-KW"/>
</dbReference>
<evidence type="ECO:0000259" key="13">
    <source>
        <dbReference type="Pfam" id="PF00590"/>
    </source>
</evidence>
<dbReference type="Proteomes" id="UP001172702">
    <property type="component" value="Unassembled WGS sequence"/>
</dbReference>
<evidence type="ECO:0000256" key="5">
    <source>
        <dbReference type="ARBA" id="ARBA00022691"/>
    </source>
</evidence>
<dbReference type="GO" id="GO:0004851">
    <property type="term" value="F:uroporphyrin-III C-methyltransferase activity"/>
    <property type="evidence" value="ECO:0007669"/>
    <property type="project" value="UniProtKB-EC"/>
</dbReference>
<name>A0AAE4QVA9_9ACTN</name>
<dbReference type="Pfam" id="PF00590">
    <property type="entry name" value="TP_methylase"/>
    <property type="match status" value="1"/>
</dbReference>
<keyword evidence="6" id="KW-0560">Oxidoreductase</keyword>
<evidence type="ECO:0000313" key="16">
    <source>
        <dbReference type="Proteomes" id="UP001172702"/>
    </source>
</evidence>
<keyword evidence="9" id="KW-0627">Porphyrin biosynthesis</keyword>
<dbReference type="RefSeq" id="WP_067717661.1">
    <property type="nucleotide sequence ID" value="NZ_JAUHTB010000001.1"/>
</dbReference>
<dbReference type="GO" id="GO:0019354">
    <property type="term" value="P:siroheme biosynthetic process"/>
    <property type="evidence" value="ECO:0007669"/>
    <property type="project" value="InterPro"/>
</dbReference>
<dbReference type="Gene3D" id="3.40.50.720">
    <property type="entry name" value="NAD(P)-binding Rossmann-like Domain"/>
    <property type="match status" value="1"/>
</dbReference>
<evidence type="ECO:0000256" key="12">
    <source>
        <dbReference type="PIRSR" id="PIRSR036426-1"/>
    </source>
</evidence>
<protein>
    <submittedName>
        <fullName evidence="15">Uroporphyrinogen-III C-methyltransferase</fullName>
        <ecNumber evidence="15">2.1.1.107</ecNumber>
    </submittedName>
</protein>
<comment type="catalytic activity">
    <reaction evidence="11">
        <text>precorrin-2 + NAD(+) = sirohydrochlorin + NADH + 2 H(+)</text>
        <dbReference type="Rhea" id="RHEA:15613"/>
        <dbReference type="ChEBI" id="CHEBI:15378"/>
        <dbReference type="ChEBI" id="CHEBI:57540"/>
        <dbReference type="ChEBI" id="CHEBI:57945"/>
        <dbReference type="ChEBI" id="CHEBI:58351"/>
        <dbReference type="ChEBI" id="CHEBI:58827"/>
        <dbReference type="EC" id="1.3.1.76"/>
    </reaction>
</comment>
<dbReference type="GO" id="GO:0043115">
    <property type="term" value="F:precorrin-2 dehydrogenase activity"/>
    <property type="evidence" value="ECO:0007669"/>
    <property type="project" value="UniProtKB-EC"/>
</dbReference>
<evidence type="ECO:0000313" key="15">
    <source>
        <dbReference type="EMBL" id="MDV6297813.1"/>
    </source>
</evidence>
<comment type="pathway">
    <text evidence="1">Porphyrin-containing compound metabolism; siroheme biosynthesis; sirohydrochlorin from precorrin-2: step 1/1.</text>
</comment>
<keyword evidence="2" id="KW-0169">Cobalamin biosynthesis</keyword>
<evidence type="ECO:0000256" key="3">
    <source>
        <dbReference type="ARBA" id="ARBA00022603"/>
    </source>
</evidence>
<dbReference type="InterPro" id="IPR012409">
    <property type="entry name" value="Sirohaem_synth"/>
</dbReference>
<dbReference type="PANTHER" id="PTHR45790">
    <property type="entry name" value="SIROHEME SYNTHASE-RELATED"/>
    <property type="match status" value="1"/>
</dbReference>
<evidence type="ECO:0000256" key="8">
    <source>
        <dbReference type="ARBA" id="ARBA00023239"/>
    </source>
</evidence>
<keyword evidence="10" id="KW-0511">Multifunctional enzyme</keyword>
<keyword evidence="5" id="KW-0949">S-adenosyl-L-methionine</keyword>
<dbReference type="FunFam" id="3.40.1010.10:FF:000003">
    <property type="entry name" value="Putative Uroporphyrinogen-III C-methyltransferase"/>
    <property type="match status" value="1"/>
</dbReference>
<keyword evidence="4 15" id="KW-0808">Transferase</keyword>
<evidence type="ECO:0000313" key="17">
    <source>
        <dbReference type="Proteomes" id="UP001185873"/>
    </source>
</evidence>
<dbReference type="NCBIfam" id="TIGR01469">
    <property type="entry name" value="cobA_cysG_Cterm"/>
    <property type="match status" value="1"/>
</dbReference>
<dbReference type="PIRSF" id="PIRSF036426">
    <property type="entry name" value="Sirohaem_synth"/>
    <property type="match status" value="1"/>
</dbReference>
<dbReference type="InterPro" id="IPR006366">
    <property type="entry name" value="CobA/CysG_C"/>
</dbReference>
<dbReference type="Gene3D" id="3.40.1010.10">
    <property type="entry name" value="Cobalt-precorrin-4 Transmethylase, Domain 1"/>
    <property type="match status" value="1"/>
</dbReference>
<dbReference type="GO" id="GO:0051287">
    <property type="term" value="F:NAD binding"/>
    <property type="evidence" value="ECO:0007669"/>
    <property type="project" value="InterPro"/>
</dbReference>
<dbReference type="AlphaFoldDB" id="A0AAE4QVA9"/>
<accession>A0AAE4QVA9</accession>
<evidence type="ECO:0000313" key="14">
    <source>
        <dbReference type="EMBL" id="MDN4504557.1"/>
    </source>
</evidence>
<dbReference type="InterPro" id="IPR014776">
    <property type="entry name" value="4pyrrole_Mease_sub2"/>
</dbReference>
<dbReference type="SUPFAM" id="SSF51735">
    <property type="entry name" value="NAD(P)-binding Rossmann-fold domains"/>
    <property type="match status" value="1"/>
</dbReference>
<dbReference type="GO" id="GO:0051266">
    <property type="term" value="F:sirohydrochlorin ferrochelatase activity"/>
    <property type="evidence" value="ECO:0007669"/>
    <property type="project" value="InterPro"/>
</dbReference>
<proteinExistence type="predicted"/>
<keyword evidence="8" id="KW-0456">Lyase</keyword>
<dbReference type="SUPFAM" id="SSF53790">
    <property type="entry name" value="Tetrapyrrole methylase"/>
    <property type="match status" value="1"/>
</dbReference>
<dbReference type="EC" id="2.1.1.107" evidence="15"/>
<dbReference type="InterPro" id="IPR035996">
    <property type="entry name" value="4pyrrol_Methylase_sf"/>
</dbReference>
<evidence type="ECO:0000256" key="7">
    <source>
        <dbReference type="ARBA" id="ARBA00023027"/>
    </source>
</evidence>
<evidence type="ECO:0000256" key="11">
    <source>
        <dbReference type="ARBA" id="ARBA00047561"/>
    </source>
</evidence>